<dbReference type="EMBL" id="MU005583">
    <property type="protein sequence ID" value="KAF2683738.1"/>
    <property type="molecule type" value="Genomic_DNA"/>
</dbReference>
<keyword evidence="5" id="KW-0819">tRNA processing</keyword>
<evidence type="ECO:0000256" key="7">
    <source>
        <dbReference type="ARBA" id="ARBA00022723"/>
    </source>
</evidence>
<dbReference type="InterPro" id="IPR027794">
    <property type="entry name" value="tRNase_Z_dom"/>
</dbReference>
<dbReference type="Gene3D" id="3.60.15.10">
    <property type="entry name" value="Ribonuclease Z/Hydroxyacylglutathione hydrolase-like"/>
    <property type="match status" value="2"/>
</dbReference>
<dbReference type="OrthoDB" id="527344at2759"/>
<keyword evidence="8" id="KW-0255">Endonuclease</keyword>
<evidence type="ECO:0000313" key="13">
    <source>
        <dbReference type="EMBL" id="KAF2683738.1"/>
    </source>
</evidence>
<evidence type="ECO:0000256" key="1">
    <source>
        <dbReference type="ARBA" id="ARBA00000402"/>
    </source>
</evidence>
<keyword evidence="10" id="KW-0862">Zinc</keyword>
<evidence type="ECO:0000313" key="14">
    <source>
        <dbReference type="Proteomes" id="UP000799291"/>
    </source>
</evidence>
<evidence type="ECO:0000256" key="10">
    <source>
        <dbReference type="ARBA" id="ARBA00022833"/>
    </source>
</evidence>
<evidence type="ECO:0000256" key="4">
    <source>
        <dbReference type="ARBA" id="ARBA00012477"/>
    </source>
</evidence>
<dbReference type="CDD" id="cd07718">
    <property type="entry name" value="RNaseZ_ELAC1_ELAC2-C-term-like_MBL-fold"/>
    <property type="match status" value="1"/>
</dbReference>
<reference evidence="13" key="1">
    <citation type="journal article" date="2020" name="Stud. Mycol.">
        <title>101 Dothideomycetes genomes: a test case for predicting lifestyles and emergence of pathogens.</title>
        <authorList>
            <person name="Haridas S."/>
            <person name="Albert R."/>
            <person name="Binder M."/>
            <person name="Bloem J."/>
            <person name="Labutti K."/>
            <person name="Salamov A."/>
            <person name="Andreopoulos B."/>
            <person name="Baker S."/>
            <person name="Barry K."/>
            <person name="Bills G."/>
            <person name="Bluhm B."/>
            <person name="Cannon C."/>
            <person name="Castanera R."/>
            <person name="Culley D."/>
            <person name="Daum C."/>
            <person name="Ezra D."/>
            <person name="Gonzalez J."/>
            <person name="Henrissat B."/>
            <person name="Kuo A."/>
            <person name="Liang C."/>
            <person name="Lipzen A."/>
            <person name="Lutzoni F."/>
            <person name="Magnuson J."/>
            <person name="Mondo S."/>
            <person name="Nolan M."/>
            <person name="Ohm R."/>
            <person name="Pangilinan J."/>
            <person name="Park H.-J."/>
            <person name="Ramirez L."/>
            <person name="Alfaro M."/>
            <person name="Sun H."/>
            <person name="Tritt A."/>
            <person name="Yoshinaga Y."/>
            <person name="Zwiers L.-H."/>
            <person name="Turgeon B."/>
            <person name="Goodwin S."/>
            <person name="Spatafora J."/>
            <person name="Crous P."/>
            <person name="Grigoriev I."/>
        </authorList>
    </citation>
    <scope>NUCLEOTIDE SEQUENCE</scope>
    <source>
        <strain evidence="13">CBS 122367</strain>
    </source>
</reference>
<dbReference type="GO" id="GO:0046872">
    <property type="term" value="F:metal ion binding"/>
    <property type="evidence" value="ECO:0007669"/>
    <property type="project" value="UniProtKB-KW"/>
</dbReference>
<dbReference type="PANTHER" id="PTHR12553">
    <property type="entry name" value="ZINC PHOSPHODIESTERASE ELAC PROTEIN 2"/>
    <property type="match status" value="1"/>
</dbReference>
<dbReference type="SUPFAM" id="SSF56281">
    <property type="entry name" value="Metallo-hydrolase/oxidoreductase"/>
    <property type="match status" value="2"/>
</dbReference>
<dbReference type="AlphaFoldDB" id="A0A6G1J030"/>
<comment type="cofactor">
    <cofactor evidence="2">
        <name>Zn(2+)</name>
        <dbReference type="ChEBI" id="CHEBI:29105"/>
    </cofactor>
</comment>
<evidence type="ECO:0000256" key="9">
    <source>
        <dbReference type="ARBA" id="ARBA00022801"/>
    </source>
</evidence>
<evidence type="ECO:0000256" key="8">
    <source>
        <dbReference type="ARBA" id="ARBA00022759"/>
    </source>
</evidence>
<dbReference type="Proteomes" id="UP000799291">
    <property type="component" value="Unassembled WGS sequence"/>
</dbReference>
<evidence type="ECO:0000256" key="3">
    <source>
        <dbReference type="ARBA" id="ARBA00007823"/>
    </source>
</evidence>
<dbReference type="GO" id="GO:0042781">
    <property type="term" value="F:3'-tRNA processing endoribonuclease activity"/>
    <property type="evidence" value="ECO:0007669"/>
    <property type="project" value="UniProtKB-EC"/>
</dbReference>
<comment type="similarity">
    <text evidence="3">Belongs to the RNase Z family.</text>
</comment>
<dbReference type="GO" id="GO:0005739">
    <property type="term" value="C:mitochondrion"/>
    <property type="evidence" value="ECO:0007669"/>
    <property type="project" value="TreeGrafter"/>
</dbReference>
<dbReference type="PANTHER" id="PTHR12553:SF49">
    <property type="entry name" value="ZINC PHOSPHODIESTERASE ELAC PROTEIN 2"/>
    <property type="match status" value="1"/>
</dbReference>
<organism evidence="13 14">
    <name type="scientific">Lentithecium fluviatile CBS 122367</name>
    <dbReference type="NCBI Taxonomy" id="1168545"/>
    <lineage>
        <taxon>Eukaryota</taxon>
        <taxon>Fungi</taxon>
        <taxon>Dikarya</taxon>
        <taxon>Ascomycota</taxon>
        <taxon>Pezizomycotina</taxon>
        <taxon>Dothideomycetes</taxon>
        <taxon>Pleosporomycetidae</taxon>
        <taxon>Pleosporales</taxon>
        <taxon>Massarineae</taxon>
        <taxon>Lentitheciaceae</taxon>
        <taxon>Lentithecium</taxon>
    </lineage>
</organism>
<dbReference type="EC" id="3.1.26.11" evidence="4"/>
<feature type="region of interest" description="Disordered" evidence="11">
    <location>
        <begin position="1066"/>
        <end position="1108"/>
    </location>
</feature>
<protein>
    <recommendedName>
        <fullName evidence="4">ribonuclease Z</fullName>
        <ecNumber evidence="4">3.1.26.11</ecNumber>
    </recommendedName>
</protein>
<sequence>MRPLQFRPSRDLLAGLKEFALRPEKSVSYSPDRPVGPPIDGAQPPLYAPNNEADQVPSESPAPPAPKSSPPQCRTPLGYPLLIPSYFDRSRASPVNTHNIVFNPRATMSQSVQLITAPTADTPGTTLILHTQKQHYIFGSHAEGTQRAMAQMGTRMTKVQDFFITGRIEWANIGGLVGMALTLADSASTAYTNSIDVWRNGKAPKRDPPPPPKLHVYGAPNLKHTLATCRRYIFRKGVPLSATEYKDVPPEKNEKGEILPAWQDNYIKVWALPLMPTPKERDLKEEEILASKQAQYESFGNHFEEHQAPEGESAEERESRYERIRSAVLGHMFNSDWSFDTLVERHISEVEMSTPMFVRNPETRRIEPYVGPKPGGTQFLPDIKVLTRAPWPGAKVLALPPTQPTPESVSYIVRAHDARGAFNPKRAKELGIKPGPLFRQLADGHSIQNDKGETITPDMVLGPDRLGQGMAILDIPSVEYLDSLNKREELQSEAIMKGVKVVFWILGPGISGHPKLLECMQSLDMAEHVISSVDDCPNSLALSSVAAQTARLGQIDPARYNIPFHDNSTLPQPSLCGLESTGRKSDLPKTLVADRGLGYILMPNFARKTNNISPPADLDAVKAEMDPEIIALAKAAQEGIQNDHKALQAWRELLARPDTEVITLGTGSALPSKYRNVSATLLRVPGIGNYLFDCGENTLGQLQRVFPPKELVEVIKHLRVLWISHLHADHHLGTTGVIKAWYKLVHNGVPTDERPSPDSSLVDKTSTFGLSVISHDGMLKWLAEYSSVEDFGFSRILPFQITPVEARCETGSRLTLSIASGYTSANMNDGYVLKEEDYEPILGLTDIQACSVRHCHGAMAVSLTFPRSATDPDNVKPLKVSYSGDCRPSKDFATIGRDSTVLIHEATFDDELVGDARAKKHSTTSEALGIGASMDAKAVVLTHFSQRYQKIPVLQTVQDGEQEDDLLDPNAMEDVQQEGELEDDDVGAPADAAATAPALPSDNVHARPTLHHHQSSTHDYERIIKVRAKDMKVAISFDYMRVKIGEIAQLERFNDALERLLVKEVEQEDTVTEVGEGDGLVNANGKKASEDEQGGEGGGKKKRSKRNN</sequence>
<evidence type="ECO:0000256" key="2">
    <source>
        <dbReference type="ARBA" id="ARBA00001947"/>
    </source>
</evidence>
<comment type="catalytic activity">
    <reaction evidence="1">
        <text>Endonucleolytic cleavage of RNA, removing extra 3' nucleotides from tRNA precursor, generating 3' termini of tRNAs. A 3'-hydroxy group is left at the tRNA terminus and a 5'-phosphoryl group is left at the trailer molecule.</text>
        <dbReference type="EC" id="3.1.26.11"/>
    </reaction>
</comment>
<dbReference type="Pfam" id="PF13691">
    <property type="entry name" value="Lactamase_B_4"/>
    <property type="match status" value="1"/>
</dbReference>
<evidence type="ECO:0000256" key="6">
    <source>
        <dbReference type="ARBA" id="ARBA00022722"/>
    </source>
</evidence>
<keyword evidence="6" id="KW-0540">Nuclease</keyword>
<feature type="region of interest" description="Disordered" evidence="11">
    <location>
        <begin position="23"/>
        <end position="75"/>
    </location>
</feature>
<accession>A0A6G1J030</accession>
<keyword evidence="14" id="KW-1185">Reference proteome</keyword>
<feature type="domain" description="tRNase Z endonuclease" evidence="12">
    <location>
        <begin position="113"/>
        <end position="175"/>
    </location>
</feature>
<dbReference type="GO" id="GO:1990180">
    <property type="term" value="P:mitochondrial tRNA 3'-end processing"/>
    <property type="evidence" value="ECO:0007669"/>
    <property type="project" value="TreeGrafter"/>
</dbReference>
<proteinExistence type="inferred from homology"/>
<dbReference type="InterPro" id="IPR036866">
    <property type="entry name" value="RibonucZ/Hydroxyglut_hydro"/>
</dbReference>
<keyword evidence="7" id="KW-0479">Metal-binding</keyword>
<feature type="region of interest" description="Disordered" evidence="11">
    <location>
        <begin position="998"/>
        <end position="1019"/>
    </location>
</feature>
<evidence type="ECO:0000256" key="5">
    <source>
        <dbReference type="ARBA" id="ARBA00022694"/>
    </source>
</evidence>
<dbReference type="InterPro" id="IPR047151">
    <property type="entry name" value="RNZ2-like"/>
</dbReference>
<keyword evidence="9" id="KW-0378">Hydrolase</keyword>
<feature type="compositionally biased region" description="Pro residues" evidence="11">
    <location>
        <begin position="60"/>
        <end position="69"/>
    </location>
</feature>
<evidence type="ECO:0000256" key="11">
    <source>
        <dbReference type="SAM" id="MobiDB-lite"/>
    </source>
</evidence>
<evidence type="ECO:0000259" key="12">
    <source>
        <dbReference type="Pfam" id="PF13691"/>
    </source>
</evidence>
<name>A0A6G1J030_9PLEO</name>
<gene>
    <name evidence="13" type="ORF">K458DRAFT_431946</name>
</gene>